<evidence type="ECO:0008006" key="4">
    <source>
        <dbReference type="Google" id="ProtNLM"/>
    </source>
</evidence>
<dbReference type="RefSeq" id="WP_010244760.1">
    <property type="nucleotide sequence ID" value="NZ_JQKC01000005.1"/>
</dbReference>
<accession>A0A0L6JTF3</accession>
<keyword evidence="1" id="KW-1133">Transmembrane helix</keyword>
<feature type="transmembrane region" description="Helical" evidence="1">
    <location>
        <begin position="119"/>
        <end position="140"/>
    </location>
</feature>
<reference evidence="3" key="1">
    <citation type="submission" date="2015-07" db="EMBL/GenBank/DDBJ databases">
        <title>Near-Complete Genome Sequence of the Cellulolytic Bacterium Bacteroides (Pseudobacteroides) cellulosolvens ATCC 35603.</title>
        <authorList>
            <person name="Dassa B."/>
            <person name="Utturkar S.M."/>
            <person name="Klingeman D.M."/>
            <person name="Hurt R.A."/>
            <person name="Keller M."/>
            <person name="Xu J."/>
            <person name="Reddy Y.H.K."/>
            <person name="Borovok I."/>
            <person name="Grinberg I.R."/>
            <person name="Lamed R."/>
            <person name="Zhivin O."/>
            <person name="Bayer E.A."/>
            <person name="Brown S.D."/>
        </authorList>
    </citation>
    <scope>NUCLEOTIDE SEQUENCE [LARGE SCALE GENOMIC DNA]</scope>
    <source>
        <strain evidence="3">DSM 2933</strain>
    </source>
</reference>
<dbReference type="InterPro" id="IPR010540">
    <property type="entry name" value="CmpB_TMEM229"/>
</dbReference>
<evidence type="ECO:0000313" key="3">
    <source>
        <dbReference type="Proteomes" id="UP000036923"/>
    </source>
</evidence>
<proteinExistence type="predicted"/>
<protein>
    <recommendedName>
        <fullName evidence="4">ABC-transporter type IV</fullName>
    </recommendedName>
</protein>
<keyword evidence="3" id="KW-1185">Reference proteome</keyword>
<dbReference type="STRING" id="398512.Bccel_4372"/>
<evidence type="ECO:0000313" key="2">
    <source>
        <dbReference type="EMBL" id="KNY29098.1"/>
    </source>
</evidence>
<feature type="transmembrane region" description="Helical" evidence="1">
    <location>
        <begin position="38"/>
        <end position="57"/>
    </location>
</feature>
<dbReference type="OrthoDB" id="9789229at2"/>
<dbReference type="AlphaFoldDB" id="A0A0L6JTF3"/>
<feature type="transmembrane region" description="Helical" evidence="1">
    <location>
        <begin position="146"/>
        <end position="168"/>
    </location>
</feature>
<evidence type="ECO:0000256" key="1">
    <source>
        <dbReference type="SAM" id="Phobius"/>
    </source>
</evidence>
<keyword evidence="1" id="KW-0812">Transmembrane</keyword>
<name>A0A0L6JTF3_9FIRM</name>
<organism evidence="2 3">
    <name type="scientific">Pseudobacteroides cellulosolvens ATCC 35603 = DSM 2933</name>
    <dbReference type="NCBI Taxonomy" id="398512"/>
    <lineage>
        <taxon>Bacteria</taxon>
        <taxon>Bacillati</taxon>
        <taxon>Bacillota</taxon>
        <taxon>Clostridia</taxon>
        <taxon>Eubacteriales</taxon>
        <taxon>Oscillospiraceae</taxon>
        <taxon>Pseudobacteroides</taxon>
    </lineage>
</organism>
<gene>
    <name evidence="2" type="ORF">Bccel_4372</name>
</gene>
<sequence>MWGGFYDTVIYFMLYAFVGWVVEVAYAAYKEKRFVNRGFLAGPICPIYGFGALLILGLDRFIKSGSMPFYMSIASAVVITTFLEYVTGYVMEKLLDIKAWDYSGEVLNLHGRICLKFSLFWGILAYVQLTVLQPVLSIYVNAAAQPIKQIIAVLLLGMIIIHTAKALVRMDTVRQSIGDFKISAYFHRQKSFKV</sequence>
<dbReference type="EMBL" id="LGTC01000001">
    <property type="protein sequence ID" value="KNY29098.1"/>
    <property type="molecule type" value="Genomic_DNA"/>
</dbReference>
<feature type="transmembrane region" description="Helical" evidence="1">
    <location>
        <begin position="69"/>
        <end position="90"/>
    </location>
</feature>
<comment type="caution">
    <text evidence="2">The sequence shown here is derived from an EMBL/GenBank/DDBJ whole genome shotgun (WGS) entry which is preliminary data.</text>
</comment>
<dbReference type="Proteomes" id="UP000036923">
    <property type="component" value="Unassembled WGS sequence"/>
</dbReference>
<feature type="transmembrane region" description="Helical" evidence="1">
    <location>
        <begin position="12"/>
        <end position="29"/>
    </location>
</feature>
<dbReference type="Pfam" id="PF06541">
    <property type="entry name" value="ABC_trans_CmpB"/>
    <property type="match status" value="1"/>
</dbReference>
<keyword evidence="1" id="KW-0472">Membrane</keyword>
<dbReference type="eggNOG" id="COG4905">
    <property type="taxonomic scope" value="Bacteria"/>
</dbReference>